<proteinExistence type="predicted"/>
<dbReference type="OrthoDB" id="10525395at2759"/>
<accession>A0A9N9E6I4</accession>
<protein>
    <submittedName>
        <fullName evidence="1">7512_t:CDS:1</fullName>
    </submittedName>
</protein>
<keyword evidence="2" id="KW-1185">Reference proteome</keyword>
<name>A0A9N9E6I4_9GLOM</name>
<reference evidence="1" key="1">
    <citation type="submission" date="2021-06" db="EMBL/GenBank/DDBJ databases">
        <authorList>
            <person name="Kallberg Y."/>
            <person name="Tangrot J."/>
            <person name="Rosling A."/>
        </authorList>
    </citation>
    <scope>NUCLEOTIDE SEQUENCE</scope>
    <source>
        <strain evidence="1">MT106</strain>
    </source>
</reference>
<gene>
    <name evidence="1" type="ORF">AGERDE_LOCUS12044</name>
</gene>
<feature type="non-terminal residue" evidence="1">
    <location>
        <position position="1"/>
    </location>
</feature>
<evidence type="ECO:0000313" key="1">
    <source>
        <dbReference type="EMBL" id="CAG8666108.1"/>
    </source>
</evidence>
<dbReference type="Proteomes" id="UP000789831">
    <property type="component" value="Unassembled WGS sequence"/>
</dbReference>
<comment type="caution">
    <text evidence="1">The sequence shown here is derived from an EMBL/GenBank/DDBJ whole genome shotgun (WGS) entry which is preliminary data.</text>
</comment>
<sequence>LTDKVIKRANKSSTSKPLPNIELSLNYKSPFNDKFLFNNESSFNYQSSINDESSPNYEPLLYSPNDELSSNESSFNDELLFDNELLKNNESEADMNNYIKIYTHLELNTYKDRIKNILPNISGANYIRKDNRENAEYVLNERYICHCSKNLKSTASTMK</sequence>
<dbReference type="AlphaFoldDB" id="A0A9N9E6I4"/>
<evidence type="ECO:0000313" key="2">
    <source>
        <dbReference type="Proteomes" id="UP000789831"/>
    </source>
</evidence>
<organism evidence="1 2">
    <name type="scientific">Ambispora gerdemannii</name>
    <dbReference type="NCBI Taxonomy" id="144530"/>
    <lineage>
        <taxon>Eukaryota</taxon>
        <taxon>Fungi</taxon>
        <taxon>Fungi incertae sedis</taxon>
        <taxon>Mucoromycota</taxon>
        <taxon>Glomeromycotina</taxon>
        <taxon>Glomeromycetes</taxon>
        <taxon>Archaeosporales</taxon>
        <taxon>Ambisporaceae</taxon>
        <taxon>Ambispora</taxon>
    </lineage>
</organism>
<dbReference type="EMBL" id="CAJVPL010006753">
    <property type="protein sequence ID" value="CAG8666108.1"/>
    <property type="molecule type" value="Genomic_DNA"/>
</dbReference>